<reference evidence="2" key="1">
    <citation type="journal article" date="2016" name="Nat. Genet.">
        <title>A high-quality carrot genome assembly provides new insights into carotenoid accumulation and asterid genome evolution.</title>
        <authorList>
            <person name="Iorizzo M."/>
            <person name="Ellison S."/>
            <person name="Senalik D."/>
            <person name="Zeng P."/>
            <person name="Satapoomin P."/>
            <person name="Huang J."/>
            <person name="Bowman M."/>
            <person name="Iovene M."/>
            <person name="Sanseverino W."/>
            <person name="Cavagnaro P."/>
            <person name="Yildiz M."/>
            <person name="Macko-Podgorni A."/>
            <person name="Moranska E."/>
            <person name="Grzebelus E."/>
            <person name="Grzebelus D."/>
            <person name="Ashrafi H."/>
            <person name="Zheng Z."/>
            <person name="Cheng S."/>
            <person name="Spooner D."/>
            <person name="Van Deynze A."/>
            <person name="Simon P."/>
        </authorList>
    </citation>
    <scope>NUCLEOTIDE SEQUENCE [LARGE SCALE GENOMIC DNA]</scope>
    <source>
        <tissue evidence="2">Leaf</tissue>
    </source>
</reference>
<evidence type="ECO:0000256" key="1">
    <source>
        <dbReference type="SAM" id="MobiDB-lite"/>
    </source>
</evidence>
<dbReference type="AlphaFoldDB" id="A0A166D1H2"/>
<evidence type="ECO:0000313" key="2">
    <source>
        <dbReference type="EMBL" id="KZN04614.1"/>
    </source>
</evidence>
<gene>
    <name evidence="2" type="ORF">DCAR_005451</name>
</gene>
<dbReference type="STRING" id="79200.A0A166D1H2"/>
<sequence>MIQSLISSTTVAVAAAVPISHKINAAPPPPPLPTLSYHKIVASHSDGPQHCRPVQRRAATLGLAGLVLGFIQVGSDRRANAAGKRAPPPPPEEKKDPSINAVTAKVLASKKRKEAMKESIAKLKEKGKLIDQPSK</sequence>
<dbReference type="Gramene" id="KZN04614">
    <property type="protein sequence ID" value="KZN04614"/>
    <property type="gene ID" value="DCAR_005451"/>
</dbReference>
<proteinExistence type="predicted"/>
<accession>A0A166D1H2</accession>
<dbReference type="PANTHER" id="PTHR37182:SF2">
    <property type="entry name" value="F24J8.11 PROTEIN"/>
    <property type="match status" value="1"/>
</dbReference>
<feature type="region of interest" description="Disordered" evidence="1">
    <location>
        <begin position="77"/>
        <end position="101"/>
    </location>
</feature>
<dbReference type="OrthoDB" id="785928at2759"/>
<dbReference type="OMA" id="YHKIVAS"/>
<dbReference type="PANTHER" id="PTHR37182">
    <property type="entry name" value="F24J8.11 PROTEIN"/>
    <property type="match status" value="1"/>
</dbReference>
<protein>
    <submittedName>
        <fullName evidence="2">Uncharacterized protein</fullName>
    </submittedName>
</protein>
<organism evidence="2">
    <name type="scientific">Daucus carota subsp. sativus</name>
    <name type="common">Carrot</name>
    <dbReference type="NCBI Taxonomy" id="79200"/>
    <lineage>
        <taxon>Eukaryota</taxon>
        <taxon>Viridiplantae</taxon>
        <taxon>Streptophyta</taxon>
        <taxon>Embryophyta</taxon>
        <taxon>Tracheophyta</taxon>
        <taxon>Spermatophyta</taxon>
        <taxon>Magnoliopsida</taxon>
        <taxon>eudicotyledons</taxon>
        <taxon>Gunneridae</taxon>
        <taxon>Pentapetalae</taxon>
        <taxon>asterids</taxon>
        <taxon>campanulids</taxon>
        <taxon>Apiales</taxon>
        <taxon>Apiaceae</taxon>
        <taxon>Apioideae</taxon>
        <taxon>Scandiceae</taxon>
        <taxon>Daucinae</taxon>
        <taxon>Daucus</taxon>
        <taxon>Daucus sect. Daucus</taxon>
    </lineage>
</organism>
<comment type="caution">
    <text evidence="2">The sequence shown here is derived from an EMBL/GenBank/DDBJ whole genome shotgun (WGS) entry which is preliminary data.</text>
</comment>
<name>A0A166D1H2_DAUCS</name>
<dbReference type="EMBL" id="LNRQ01000002">
    <property type="protein sequence ID" value="KZN04614.1"/>
    <property type="molecule type" value="Genomic_DNA"/>
</dbReference>
<dbReference type="KEGG" id="dcr:108206838"/>